<evidence type="ECO:0000313" key="3">
    <source>
        <dbReference type="Proteomes" id="UP000298663"/>
    </source>
</evidence>
<sequence length="114" mass="12920">MASDFKSLSSKFFPTQQMAEHINKTENKSKDSLVMFRDQIQLFMNLLRMDSSPVMFGHPPLQLDEATQAPLSLFSLLSHGFGIPGILVGVETMMDVVNEQIAQVEQREQFKVDE</sequence>
<dbReference type="AlphaFoldDB" id="A0A4U5MQ97"/>
<proteinExistence type="predicted"/>
<reference evidence="2 3" key="2">
    <citation type="journal article" date="2019" name="G3 (Bethesda)">
        <title>Hybrid Assembly of the Genome of the Entomopathogenic Nematode Steinernema carpocapsae Identifies the X-Chromosome.</title>
        <authorList>
            <person name="Serra L."/>
            <person name="Macchietto M."/>
            <person name="Macias-Munoz A."/>
            <person name="McGill C.J."/>
            <person name="Rodriguez I.M."/>
            <person name="Rodriguez B."/>
            <person name="Murad R."/>
            <person name="Mortazavi A."/>
        </authorList>
    </citation>
    <scope>NUCLEOTIDE SEQUENCE [LARGE SCALE GENOMIC DNA]</scope>
    <source>
        <strain evidence="2 3">ALL</strain>
    </source>
</reference>
<organism evidence="2 3">
    <name type="scientific">Steinernema carpocapsae</name>
    <name type="common">Entomopathogenic nematode</name>
    <dbReference type="NCBI Taxonomy" id="34508"/>
    <lineage>
        <taxon>Eukaryota</taxon>
        <taxon>Metazoa</taxon>
        <taxon>Ecdysozoa</taxon>
        <taxon>Nematoda</taxon>
        <taxon>Chromadorea</taxon>
        <taxon>Rhabditida</taxon>
        <taxon>Tylenchina</taxon>
        <taxon>Panagrolaimomorpha</taxon>
        <taxon>Strongyloidoidea</taxon>
        <taxon>Steinernematidae</taxon>
        <taxon>Steinernema</taxon>
    </lineage>
</organism>
<protein>
    <recommendedName>
        <fullName evidence="1">Transcription factor AP-2 C-terminal domain-containing protein</fullName>
    </recommendedName>
</protein>
<dbReference type="Pfam" id="PF03299">
    <property type="entry name" value="TF_AP-2"/>
    <property type="match status" value="1"/>
</dbReference>
<name>A0A4U5MQ97_STECR</name>
<dbReference type="EMBL" id="AZBU02000006">
    <property type="protein sequence ID" value="TKR71826.1"/>
    <property type="molecule type" value="Genomic_DNA"/>
</dbReference>
<comment type="caution">
    <text evidence="2">The sequence shown here is derived from an EMBL/GenBank/DDBJ whole genome shotgun (WGS) entry which is preliminary data.</text>
</comment>
<dbReference type="STRING" id="34508.A0A4U5MQ97"/>
<keyword evidence="3" id="KW-1185">Reference proteome</keyword>
<gene>
    <name evidence="2" type="ORF">L596_019362</name>
</gene>
<accession>A0A4U5MQ97</accession>
<reference evidence="2 3" key="1">
    <citation type="journal article" date="2015" name="Genome Biol.">
        <title>Comparative genomics of Steinernema reveals deeply conserved gene regulatory networks.</title>
        <authorList>
            <person name="Dillman A.R."/>
            <person name="Macchietto M."/>
            <person name="Porter C.F."/>
            <person name="Rogers A."/>
            <person name="Williams B."/>
            <person name="Antoshechkin I."/>
            <person name="Lee M.M."/>
            <person name="Goodwin Z."/>
            <person name="Lu X."/>
            <person name="Lewis E.E."/>
            <person name="Goodrich-Blair H."/>
            <person name="Stock S.P."/>
            <person name="Adams B.J."/>
            <person name="Sternberg P.W."/>
            <person name="Mortazavi A."/>
        </authorList>
    </citation>
    <scope>NUCLEOTIDE SEQUENCE [LARGE SCALE GENOMIC DNA]</scope>
    <source>
        <strain evidence="2 3">ALL</strain>
    </source>
</reference>
<feature type="domain" description="Transcription factor AP-2 C-terminal" evidence="1">
    <location>
        <begin position="1"/>
        <end position="99"/>
    </location>
</feature>
<dbReference type="InterPro" id="IPR013854">
    <property type="entry name" value="TF_AP2_C"/>
</dbReference>
<dbReference type="Proteomes" id="UP000298663">
    <property type="component" value="Unassembled WGS sequence"/>
</dbReference>
<evidence type="ECO:0000313" key="2">
    <source>
        <dbReference type="EMBL" id="TKR71826.1"/>
    </source>
</evidence>
<evidence type="ECO:0000259" key="1">
    <source>
        <dbReference type="Pfam" id="PF03299"/>
    </source>
</evidence>